<reference evidence="2" key="1">
    <citation type="submission" date="2020-08" db="EMBL/GenBank/DDBJ databases">
        <authorList>
            <person name="Cejkova D."/>
            <person name="Kubasova T."/>
            <person name="Jahodarova E."/>
            <person name="Rychlik I."/>
        </authorList>
    </citation>
    <scope>NUCLEOTIDE SEQUENCE</scope>
    <source>
        <strain evidence="2">An559</strain>
    </source>
</reference>
<evidence type="ECO:0000259" key="1">
    <source>
        <dbReference type="Pfam" id="PF01636"/>
    </source>
</evidence>
<sequence>MMDFQTIASKFQVKGTFIFGEPFGCGHINDTYVLYFKREFEHPLRYIVQRINHEIFKDVPALMKNIDAVTSFLDKKVTEAGGDPAREVLKIVKTTDDQLFYHDEDGSYYRAYVFVDDAVCLQRIEQPEHFYQSAKAFGRFQKRLSDFPAETLTETIPDFHNTRARYEAFLAAVDADLAGRRASVQKEIDFVKARAQDTGVLLDLLASGQIPLRVTHNDTKLNNVLLDIATGNGICVIDLDTVMPGLAHYDFGDSIRFGASSAAEDETDLSKVFMRLDLFELFCKGFLEECGKNLTQTEIDFLPFGAKLMTFECGMRFLTDYLNGDTYFKIHRPDHNLDRCRTQFTLVLDMEKKYDEMMSIVKRCQADCR</sequence>
<keyword evidence="3" id="KW-1185">Reference proteome</keyword>
<dbReference type="Pfam" id="PF01636">
    <property type="entry name" value="APH"/>
    <property type="match status" value="1"/>
</dbReference>
<dbReference type="AlphaFoldDB" id="A0A938X692"/>
<dbReference type="InterPro" id="IPR002575">
    <property type="entry name" value="Aminoglycoside_PTrfase"/>
</dbReference>
<evidence type="ECO:0000313" key="2">
    <source>
        <dbReference type="EMBL" id="MBM6920152.1"/>
    </source>
</evidence>
<dbReference type="PANTHER" id="PTHR21064:SF5">
    <property type="entry name" value="SLR1880 PROTEIN"/>
    <property type="match status" value="1"/>
</dbReference>
<evidence type="ECO:0000313" key="3">
    <source>
        <dbReference type="Proteomes" id="UP000774750"/>
    </source>
</evidence>
<dbReference type="EMBL" id="JACJKY010000004">
    <property type="protein sequence ID" value="MBM6920152.1"/>
    <property type="molecule type" value="Genomic_DNA"/>
</dbReference>
<dbReference type="InterPro" id="IPR011009">
    <property type="entry name" value="Kinase-like_dom_sf"/>
</dbReference>
<dbReference type="SUPFAM" id="SSF56112">
    <property type="entry name" value="Protein kinase-like (PK-like)"/>
    <property type="match status" value="1"/>
</dbReference>
<dbReference type="PANTHER" id="PTHR21064">
    <property type="entry name" value="AMINOGLYCOSIDE PHOSPHOTRANSFERASE DOMAIN-CONTAINING PROTEIN-RELATED"/>
    <property type="match status" value="1"/>
</dbReference>
<dbReference type="InterPro" id="IPR050249">
    <property type="entry name" value="Pseudomonas-type_ThrB"/>
</dbReference>
<feature type="domain" description="Aminoglycoside phosphotransferase" evidence="1">
    <location>
        <begin position="23"/>
        <end position="259"/>
    </location>
</feature>
<gene>
    <name evidence="2" type="ORF">H6A12_03130</name>
</gene>
<protein>
    <submittedName>
        <fullName evidence="2">Aminoglycoside phosphotransferase family protein</fullName>
    </submittedName>
</protein>
<accession>A0A938X692</accession>
<comment type="caution">
    <text evidence="2">The sequence shown here is derived from an EMBL/GenBank/DDBJ whole genome shotgun (WGS) entry which is preliminary data.</text>
</comment>
<name>A0A938X692_9FIRM</name>
<proteinExistence type="predicted"/>
<dbReference type="Proteomes" id="UP000774750">
    <property type="component" value="Unassembled WGS sequence"/>
</dbReference>
<reference evidence="2" key="2">
    <citation type="journal article" date="2021" name="Sci. Rep.">
        <title>The distribution of antibiotic resistance genes in chicken gut microbiota commensals.</title>
        <authorList>
            <person name="Juricova H."/>
            <person name="Matiasovicova J."/>
            <person name="Kubasova T."/>
            <person name="Cejkova D."/>
            <person name="Rychlik I."/>
        </authorList>
    </citation>
    <scope>NUCLEOTIDE SEQUENCE</scope>
    <source>
        <strain evidence="2">An559</strain>
    </source>
</reference>
<organism evidence="2 3">
    <name type="scientific">Merdimmobilis hominis</name>
    <dbReference type="NCBI Taxonomy" id="2897707"/>
    <lineage>
        <taxon>Bacteria</taxon>
        <taxon>Bacillati</taxon>
        <taxon>Bacillota</taxon>
        <taxon>Clostridia</taxon>
        <taxon>Eubacteriales</taxon>
        <taxon>Oscillospiraceae</taxon>
        <taxon>Merdimmobilis</taxon>
    </lineage>
</organism>
<dbReference type="Gene3D" id="3.90.1200.10">
    <property type="match status" value="1"/>
</dbReference>